<evidence type="ECO:0000313" key="2">
    <source>
        <dbReference type="Proteomes" id="UP000299102"/>
    </source>
</evidence>
<dbReference type="Proteomes" id="UP000299102">
    <property type="component" value="Unassembled WGS sequence"/>
</dbReference>
<sequence length="169" mass="18483">MTEWTSLSVRIVLLSAMVVLRTLKRLGSELFFLETATSVFCASPCMVRWVESSNGCVPVGAVPAGNTVQGETLYVGRAKYQGSLTPGKIPDNRHHMNTTTYRSSTNYAVAIAVDDDSNFALGSSLKIEAVSIFDLWSEDSLIHPSHKVMYMSYGGQEIPHNAYEVLCAV</sequence>
<protein>
    <submittedName>
        <fullName evidence="1">Uncharacterized protein</fullName>
    </submittedName>
</protein>
<dbReference type="InterPro" id="IPR006616">
    <property type="entry name" value="DM9_repeat"/>
</dbReference>
<proteinExistence type="predicted"/>
<organism evidence="1 2">
    <name type="scientific">Eumeta variegata</name>
    <name type="common">Bagworm moth</name>
    <name type="synonym">Eumeta japonica</name>
    <dbReference type="NCBI Taxonomy" id="151549"/>
    <lineage>
        <taxon>Eukaryota</taxon>
        <taxon>Metazoa</taxon>
        <taxon>Ecdysozoa</taxon>
        <taxon>Arthropoda</taxon>
        <taxon>Hexapoda</taxon>
        <taxon>Insecta</taxon>
        <taxon>Pterygota</taxon>
        <taxon>Neoptera</taxon>
        <taxon>Endopterygota</taxon>
        <taxon>Lepidoptera</taxon>
        <taxon>Glossata</taxon>
        <taxon>Ditrysia</taxon>
        <taxon>Tineoidea</taxon>
        <taxon>Psychidae</taxon>
        <taxon>Oiketicinae</taxon>
        <taxon>Eumeta</taxon>
    </lineage>
</organism>
<dbReference type="SMART" id="SM00696">
    <property type="entry name" value="DM9"/>
    <property type="match status" value="1"/>
</dbReference>
<evidence type="ECO:0000313" key="1">
    <source>
        <dbReference type="EMBL" id="GBP14673.1"/>
    </source>
</evidence>
<dbReference type="Pfam" id="PF11901">
    <property type="entry name" value="DM9"/>
    <property type="match status" value="1"/>
</dbReference>
<accession>A0A4C1TJK9</accession>
<reference evidence="1 2" key="1">
    <citation type="journal article" date="2019" name="Commun. Biol.">
        <title>The bagworm genome reveals a unique fibroin gene that provides high tensile strength.</title>
        <authorList>
            <person name="Kono N."/>
            <person name="Nakamura H."/>
            <person name="Ohtoshi R."/>
            <person name="Tomita M."/>
            <person name="Numata K."/>
            <person name="Arakawa K."/>
        </authorList>
    </citation>
    <scope>NUCLEOTIDE SEQUENCE [LARGE SCALE GENOMIC DNA]</scope>
</reference>
<dbReference type="EMBL" id="BGZK01000066">
    <property type="protein sequence ID" value="GBP14673.1"/>
    <property type="molecule type" value="Genomic_DNA"/>
</dbReference>
<dbReference type="PANTHER" id="PTHR31649">
    <property type="entry name" value="AGAP009604-PA"/>
    <property type="match status" value="1"/>
</dbReference>
<dbReference type="OrthoDB" id="2142040at2759"/>
<dbReference type="PANTHER" id="PTHR31649:SF1">
    <property type="entry name" value="FARNESOIC ACID O-METHYL TRANSFERASE DOMAIN-CONTAINING PROTEIN"/>
    <property type="match status" value="1"/>
</dbReference>
<comment type="caution">
    <text evidence="1">The sequence shown here is derived from an EMBL/GenBank/DDBJ whole genome shotgun (WGS) entry which is preliminary data.</text>
</comment>
<gene>
    <name evidence="1" type="ORF">EVAR_9584_1</name>
</gene>
<keyword evidence="2" id="KW-1185">Reference proteome</keyword>
<dbReference type="AlphaFoldDB" id="A0A4C1TJK9"/>
<name>A0A4C1TJK9_EUMVA</name>